<feature type="domain" description="DUF8211" evidence="2">
    <location>
        <begin position="324"/>
        <end position="459"/>
    </location>
</feature>
<protein>
    <recommendedName>
        <fullName evidence="2">DUF8211 domain-containing protein</fullName>
    </recommendedName>
</protein>
<accession>A0A2I1H1N4</accession>
<evidence type="ECO:0000313" key="4">
    <source>
        <dbReference type="Proteomes" id="UP000234323"/>
    </source>
</evidence>
<proteinExistence type="predicted"/>
<gene>
    <name evidence="3" type="ORF">RhiirA4_470563</name>
</gene>
<reference evidence="3 4" key="1">
    <citation type="submission" date="2015-10" db="EMBL/GenBank/DDBJ databases">
        <title>Genome analyses suggest a sexual origin of heterokaryosis in a supposedly ancient asexual fungus.</title>
        <authorList>
            <person name="Ropars J."/>
            <person name="Sedzielewska K."/>
            <person name="Noel J."/>
            <person name="Charron P."/>
            <person name="Farinelli L."/>
            <person name="Marton T."/>
            <person name="Kruger M."/>
            <person name="Pelin A."/>
            <person name="Brachmann A."/>
            <person name="Corradi N."/>
        </authorList>
    </citation>
    <scope>NUCLEOTIDE SEQUENCE [LARGE SCALE GENOMIC DNA]</scope>
    <source>
        <strain evidence="3 4">A4</strain>
    </source>
</reference>
<dbReference type="VEuPathDB" id="FungiDB:RhiirFUN_017695"/>
<name>A0A2I1H1N4_9GLOM</name>
<evidence type="ECO:0000259" key="2">
    <source>
        <dbReference type="Pfam" id="PF26638"/>
    </source>
</evidence>
<dbReference type="VEuPathDB" id="FungiDB:RhiirA1_476531"/>
<dbReference type="Pfam" id="PF26638">
    <property type="entry name" value="DUF8211"/>
    <property type="match status" value="1"/>
</dbReference>
<dbReference type="InterPro" id="IPR058524">
    <property type="entry name" value="DUF8211"/>
</dbReference>
<dbReference type="AlphaFoldDB" id="A0A2I1H1N4"/>
<dbReference type="EMBL" id="LLXI01001259">
    <property type="protein sequence ID" value="PKY52741.1"/>
    <property type="molecule type" value="Genomic_DNA"/>
</dbReference>
<keyword evidence="4" id="KW-1185">Reference proteome</keyword>
<dbReference type="Proteomes" id="UP000234323">
    <property type="component" value="Unassembled WGS sequence"/>
</dbReference>
<sequence>MTSTNFVHIDWSSTPVTSFIRIDAYTKAPVADLYNYHSSDKTLNVLTTKDILTYDIDIYLKFYKRSQPQVETLFLPTPTNNEDITSSPSLATLASSDHIISENIIPEVSPHNDSVNMASSNIVDKDFSSVSYESLKPHSQLDVPDYGRLIPKGRLAENKVLDTSTTLKDSTLLTIADTLLAHTLSPSTFSFLVSFEHFHVTSTSKVGYNKIYNFMRSKSFFFEVVDEIPSTNEIHLKIYTNDYHMSQTPYFHQFHFGIYTPCNNSYIQNTIINHRVTCSSPVPFVLSGHRRACNVHHQKITFYSQSERINPDEISINLDSKDTHARTTYNRWNKQKTKKIISNRLGLSYNTRISANNIDSILKKGRTYMYNKVYNNLTFVPSNKANVKKKQTARFERHCRRILHNSALTENATVEDKLIACKRKGFLFLPSAEFTKPVMHLRYKKKYQIPLQRYYNFKIPSLKASRHADIKQEVHIANYFNSTKHNVSFDPLERSNDVSTSHDSDVISSPIRSISSTLNVNSPVFTPSKKVKPIIHNEPVILPIPDELLPYVPTEPIYKNGVTFAYLTKKEQRTLKPLIVGSKNWIKAVRAIKARVEEKNALEASIEEMKIKWEVHDKEFATLYDSSFNGLYHHQNVCHDYFAYLSKHFAPSASSTPSSKKGKQKVKYGPDNPPFNQQRLLEFEAKFDISKLHLALTKRNRDLYYPDYYSKLPRREHKRTVDNYTNLDSFHGLHQSKRSHIVSED</sequence>
<organism evidence="3 4">
    <name type="scientific">Rhizophagus irregularis</name>
    <dbReference type="NCBI Taxonomy" id="588596"/>
    <lineage>
        <taxon>Eukaryota</taxon>
        <taxon>Fungi</taxon>
        <taxon>Fungi incertae sedis</taxon>
        <taxon>Mucoromycota</taxon>
        <taxon>Glomeromycotina</taxon>
        <taxon>Glomeromycetes</taxon>
        <taxon>Glomerales</taxon>
        <taxon>Glomeraceae</taxon>
        <taxon>Rhizophagus</taxon>
    </lineage>
</organism>
<evidence type="ECO:0000256" key="1">
    <source>
        <dbReference type="SAM" id="MobiDB-lite"/>
    </source>
</evidence>
<feature type="region of interest" description="Disordered" evidence="1">
    <location>
        <begin position="653"/>
        <end position="672"/>
    </location>
</feature>
<evidence type="ECO:0000313" key="3">
    <source>
        <dbReference type="EMBL" id="PKY52741.1"/>
    </source>
</evidence>
<comment type="caution">
    <text evidence="3">The sequence shown here is derived from an EMBL/GenBank/DDBJ whole genome shotgun (WGS) entry which is preliminary data.</text>
</comment>